<feature type="signal peptide" evidence="2">
    <location>
        <begin position="1"/>
        <end position="22"/>
    </location>
</feature>
<dbReference type="SUPFAM" id="SSF89392">
    <property type="entry name" value="Prokaryotic lipoproteins and lipoprotein localization factors"/>
    <property type="match status" value="1"/>
</dbReference>
<protein>
    <submittedName>
        <fullName evidence="3">Outer membrane lipoprotein carrier protein LolA</fullName>
    </submittedName>
</protein>
<evidence type="ECO:0000256" key="2">
    <source>
        <dbReference type="SAM" id="SignalP"/>
    </source>
</evidence>
<proteinExistence type="predicted"/>
<keyword evidence="3" id="KW-0449">Lipoprotein</keyword>
<feature type="chain" id="PRO_5045073340" evidence="2">
    <location>
        <begin position="23"/>
        <end position="200"/>
    </location>
</feature>
<keyword evidence="4" id="KW-1185">Reference proteome</keyword>
<dbReference type="InterPro" id="IPR004564">
    <property type="entry name" value="OM_lipoprot_carrier_LolA-like"/>
</dbReference>
<dbReference type="PANTHER" id="PTHR35869">
    <property type="entry name" value="OUTER-MEMBRANE LIPOPROTEIN CARRIER PROTEIN"/>
    <property type="match status" value="1"/>
</dbReference>
<accession>A0ABZ1E365</accession>
<evidence type="ECO:0000313" key="4">
    <source>
        <dbReference type="Proteomes" id="UP001623290"/>
    </source>
</evidence>
<dbReference type="CDD" id="cd16325">
    <property type="entry name" value="LolA"/>
    <property type="match status" value="1"/>
</dbReference>
<dbReference type="Gene3D" id="2.50.20.10">
    <property type="entry name" value="Lipoprotein localisation LolA/LolB/LppX"/>
    <property type="match status" value="1"/>
</dbReference>
<dbReference type="Pfam" id="PF03548">
    <property type="entry name" value="LolA"/>
    <property type="match status" value="1"/>
</dbReference>
<dbReference type="InterPro" id="IPR029046">
    <property type="entry name" value="LolA/LolB/LppX"/>
</dbReference>
<evidence type="ECO:0000256" key="1">
    <source>
        <dbReference type="ARBA" id="ARBA00022729"/>
    </source>
</evidence>
<organism evidence="3 4">
    <name type="scientific">Thioclava litoralis</name>
    <dbReference type="NCBI Taxonomy" id="3076557"/>
    <lineage>
        <taxon>Bacteria</taxon>
        <taxon>Pseudomonadati</taxon>
        <taxon>Pseudomonadota</taxon>
        <taxon>Alphaproteobacteria</taxon>
        <taxon>Rhodobacterales</taxon>
        <taxon>Paracoccaceae</taxon>
        <taxon>Thioclava</taxon>
    </lineage>
</organism>
<dbReference type="EMBL" id="CP135443">
    <property type="protein sequence ID" value="WRY34692.1"/>
    <property type="molecule type" value="Genomic_DNA"/>
</dbReference>
<dbReference type="Proteomes" id="UP001623290">
    <property type="component" value="Chromosome"/>
</dbReference>
<gene>
    <name evidence="3" type="ORF">RPE78_05225</name>
</gene>
<evidence type="ECO:0000313" key="3">
    <source>
        <dbReference type="EMBL" id="WRY34692.1"/>
    </source>
</evidence>
<name>A0ABZ1E365_9RHOB</name>
<dbReference type="RefSeq" id="WP_339108435.1">
    <property type="nucleotide sequence ID" value="NZ_CP135443.1"/>
</dbReference>
<reference evidence="3 4" key="1">
    <citation type="submission" date="2023-09" db="EMBL/GenBank/DDBJ databases">
        <title>Thioclava shenzhenensis sp. nov., a multidrug resistant bacteria-antagonizing species isolated from coastal seawater.</title>
        <authorList>
            <person name="Long M."/>
        </authorList>
    </citation>
    <scope>NUCLEOTIDE SEQUENCE [LARGE SCALE GENOMIC DNA]</scope>
    <source>
        <strain evidence="3 4">FTW29</strain>
    </source>
</reference>
<keyword evidence="1 2" id="KW-0732">Signal</keyword>
<sequence length="200" mass="21533">MNILRFALAPVLALSLAVPAFADAISLGTLSSYLNSLQSASSKFTQVNSDGSISTGTIYIRRPNRVRFEYDKDKTLVLASAGQVAIFDPKSNMGRPEQYPLSKTPLSLILADNVNLAKSGMVTQHTSDGTKTTVTAQDPQHPEYGNIQMVFTGNPTQLRQWVITDNAGAKTTVILNGLQNGKAFAPSLFSIDQEVSRRGG</sequence>
<dbReference type="PANTHER" id="PTHR35869:SF1">
    <property type="entry name" value="OUTER-MEMBRANE LIPOPROTEIN CARRIER PROTEIN"/>
    <property type="match status" value="1"/>
</dbReference>